<accession>A0A2S3ZLC4</accession>
<dbReference type="InterPro" id="IPR045010">
    <property type="entry name" value="MDR_fam"/>
</dbReference>
<dbReference type="InterPro" id="IPR020843">
    <property type="entry name" value="ER"/>
</dbReference>
<dbReference type="SMART" id="SM00829">
    <property type="entry name" value="PKS_ER"/>
    <property type="match status" value="1"/>
</dbReference>
<dbReference type="CDD" id="cd05288">
    <property type="entry name" value="PGDH"/>
    <property type="match status" value="1"/>
</dbReference>
<proteinExistence type="predicted"/>
<name>A0A2S3ZLC4_9MICO</name>
<protein>
    <submittedName>
        <fullName evidence="3">NADP-dependent oxidoreductase</fullName>
    </submittedName>
</protein>
<keyword evidence="1" id="KW-0560">Oxidoreductase</keyword>
<dbReference type="Pfam" id="PF00107">
    <property type="entry name" value="ADH_zinc_N"/>
    <property type="match status" value="1"/>
</dbReference>
<dbReference type="OrthoDB" id="9805663at2"/>
<dbReference type="Gene3D" id="3.40.50.720">
    <property type="entry name" value="NAD(P)-binding Rossmann-like Domain"/>
    <property type="match status" value="1"/>
</dbReference>
<evidence type="ECO:0000256" key="1">
    <source>
        <dbReference type="ARBA" id="ARBA00023002"/>
    </source>
</evidence>
<dbReference type="Gene3D" id="3.90.180.10">
    <property type="entry name" value="Medium-chain alcohol dehydrogenases, catalytic domain"/>
    <property type="match status" value="1"/>
</dbReference>
<dbReference type="PANTHER" id="PTHR43205">
    <property type="entry name" value="PROSTAGLANDIN REDUCTASE"/>
    <property type="match status" value="1"/>
</dbReference>
<dbReference type="InterPro" id="IPR041694">
    <property type="entry name" value="ADH_N_2"/>
</dbReference>
<dbReference type="Pfam" id="PF16884">
    <property type="entry name" value="ADH_N_2"/>
    <property type="match status" value="1"/>
</dbReference>
<gene>
    <name evidence="3" type="ORF">C3B59_05725</name>
</gene>
<dbReference type="EMBL" id="PPXF01000023">
    <property type="protein sequence ID" value="POH69138.1"/>
    <property type="molecule type" value="Genomic_DNA"/>
</dbReference>
<dbReference type="PANTHER" id="PTHR43205:SF7">
    <property type="entry name" value="PROSTAGLANDIN REDUCTASE 1"/>
    <property type="match status" value="1"/>
</dbReference>
<reference evidence="3 4" key="1">
    <citation type="submission" date="2018-01" db="EMBL/GenBank/DDBJ databases">
        <title>Cryobacterium sp. nov., from glaciers in China.</title>
        <authorList>
            <person name="Liu Q."/>
            <person name="Xin Y.-H."/>
        </authorList>
    </citation>
    <scope>NUCLEOTIDE SEQUENCE [LARGE SCALE GENOMIC DNA]</scope>
    <source>
        <strain evidence="3 4">TMB1-8</strain>
    </source>
</reference>
<organism evidence="3 4">
    <name type="scientific">Cryobacterium zongtaii</name>
    <dbReference type="NCBI Taxonomy" id="1259217"/>
    <lineage>
        <taxon>Bacteria</taxon>
        <taxon>Bacillati</taxon>
        <taxon>Actinomycetota</taxon>
        <taxon>Actinomycetes</taxon>
        <taxon>Micrococcales</taxon>
        <taxon>Microbacteriaceae</taxon>
        <taxon>Cryobacterium</taxon>
    </lineage>
</organism>
<dbReference type="Proteomes" id="UP000237104">
    <property type="component" value="Unassembled WGS sequence"/>
</dbReference>
<dbReference type="GO" id="GO:0016628">
    <property type="term" value="F:oxidoreductase activity, acting on the CH-CH group of donors, NAD or NADP as acceptor"/>
    <property type="evidence" value="ECO:0007669"/>
    <property type="project" value="InterPro"/>
</dbReference>
<sequence length="330" mass="34899">MLNKYRTQHSVAPSGCLLRREAVPQVLNVGEVRVRNDFMQITAVMADLMTENPGLPMPPYELEAPLWGGATGTVVESAADMPVGTVVTHMSGWRDELVGAADSFWPVPVDVLPGAEYVLNQGVTAYHGIVDVAQVKEGDVVFVSGAAGGVGSLAGQIAKATGAKFVIGSAGSDEKAAYLVEELGFDAAINYRKGRLLEQLRSFAPDGIDVFFDTVGGEQFEAAVQAAAPGARFALCGALAGQVDGGEGGSPRLNIMTAIVKQLEIRPFSTYHTPDQIQAWNEHYGLWLGQGKIVFPHTIVEGGLAAAPQALDNLLRGAYRGNVVVRLSHS</sequence>
<comment type="caution">
    <text evidence="3">The sequence shown here is derived from an EMBL/GenBank/DDBJ whole genome shotgun (WGS) entry which is preliminary data.</text>
</comment>
<evidence type="ECO:0000259" key="2">
    <source>
        <dbReference type="SMART" id="SM00829"/>
    </source>
</evidence>
<dbReference type="InterPro" id="IPR036291">
    <property type="entry name" value="NAD(P)-bd_dom_sf"/>
</dbReference>
<dbReference type="InterPro" id="IPR013149">
    <property type="entry name" value="ADH-like_C"/>
</dbReference>
<evidence type="ECO:0000313" key="3">
    <source>
        <dbReference type="EMBL" id="POH69138.1"/>
    </source>
</evidence>
<dbReference type="InterPro" id="IPR011032">
    <property type="entry name" value="GroES-like_sf"/>
</dbReference>
<dbReference type="AlphaFoldDB" id="A0A2S3ZLC4"/>
<dbReference type="SUPFAM" id="SSF51735">
    <property type="entry name" value="NAD(P)-binding Rossmann-fold domains"/>
    <property type="match status" value="1"/>
</dbReference>
<feature type="domain" description="Enoyl reductase (ER)" evidence="2">
    <location>
        <begin position="15"/>
        <end position="325"/>
    </location>
</feature>
<evidence type="ECO:0000313" key="4">
    <source>
        <dbReference type="Proteomes" id="UP000237104"/>
    </source>
</evidence>
<dbReference type="SUPFAM" id="SSF50129">
    <property type="entry name" value="GroES-like"/>
    <property type="match status" value="1"/>
</dbReference>